<sequence>GQGGTEMDGFRRTIENQHSRNDVMVSEWLNKLNLEEPPSSVPKKCPSLTKRSRAQEEQVPQAWTAGTSSDSMAQPPQTPETSTFRNQMPSPTSTGKPSPGPRGNQGAERQGMNWSCRTPEPNPVTGTHSLPLSFPCSILPPDSSSRPISRFRVLCGGEGRR</sequence>
<feature type="region of interest" description="Disordered" evidence="1">
    <location>
        <begin position="1"/>
        <end position="161"/>
    </location>
</feature>
<organism evidence="2 3">
    <name type="scientific">Pan troglodytes</name>
    <name type="common">Chimpanzee</name>
    <dbReference type="NCBI Taxonomy" id="9598"/>
    <lineage>
        <taxon>Eukaryota</taxon>
        <taxon>Metazoa</taxon>
        <taxon>Chordata</taxon>
        <taxon>Craniata</taxon>
        <taxon>Vertebrata</taxon>
        <taxon>Euteleostomi</taxon>
        <taxon>Mammalia</taxon>
        <taxon>Eutheria</taxon>
        <taxon>Euarchontoglires</taxon>
        <taxon>Primates</taxon>
        <taxon>Haplorrhini</taxon>
        <taxon>Catarrhini</taxon>
        <taxon>Hominidae</taxon>
        <taxon>Pan</taxon>
    </lineage>
</organism>
<protein>
    <submittedName>
        <fullName evidence="2">RIPK3 isoform 3</fullName>
    </submittedName>
</protein>
<dbReference type="AlphaFoldDB" id="A0A2J8QKN1"/>
<evidence type="ECO:0000313" key="3">
    <source>
        <dbReference type="Proteomes" id="UP000236370"/>
    </source>
</evidence>
<feature type="non-terminal residue" evidence="2">
    <location>
        <position position="1"/>
    </location>
</feature>
<feature type="compositionally biased region" description="Polar residues" evidence="1">
    <location>
        <begin position="64"/>
        <end position="88"/>
    </location>
</feature>
<reference evidence="2 3" key="1">
    <citation type="submission" date="2017-12" db="EMBL/GenBank/DDBJ databases">
        <title>High-resolution comparative analysis of great ape genomes.</title>
        <authorList>
            <person name="Pollen A."/>
            <person name="Hastie A."/>
            <person name="Hormozdiari F."/>
            <person name="Dougherty M."/>
            <person name="Liu R."/>
            <person name="Chaisson M."/>
            <person name="Hoppe E."/>
            <person name="Hill C."/>
            <person name="Pang A."/>
            <person name="Hillier L."/>
            <person name="Baker C."/>
            <person name="Armstrong J."/>
            <person name="Shendure J."/>
            <person name="Paten B."/>
            <person name="Wilson R."/>
            <person name="Chao H."/>
            <person name="Schneider V."/>
            <person name="Ventura M."/>
            <person name="Kronenberg Z."/>
            <person name="Murali S."/>
            <person name="Gordon D."/>
            <person name="Cantsilieris S."/>
            <person name="Munson K."/>
            <person name="Nelson B."/>
            <person name="Raja A."/>
            <person name="Underwood J."/>
            <person name="Diekhans M."/>
            <person name="Fiddes I."/>
            <person name="Haussler D."/>
            <person name="Eichler E."/>
        </authorList>
    </citation>
    <scope>NUCLEOTIDE SEQUENCE [LARGE SCALE GENOMIC DNA]</scope>
    <source>
        <strain evidence="2">Yerkes chimp pedigree #C0471</strain>
    </source>
</reference>
<evidence type="ECO:0000313" key="2">
    <source>
        <dbReference type="EMBL" id="PNI96845.1"/>
    </source>
</evidence>
<evidence type="ECO:0000256" key="1">
    <source>
        <dbReference type="SAM" id="MobiDB-lite"/>
    </source>
</evidence>
<dbReference type="EMBL" id="NBAG03000032">
    <property type="protein sequence ID" value="PNI96845.1"/>
    <property type="molecule type" value="Genomic_DNA"/>
</dbReference>
<proteinExistence type="predicted"/>
<comment type="caution">
    <text evidence="2">The sequence shown here is derived from an EMBL/GenBank/DDBJ whole genome shotgun (WGS) entry which is preliminary data.</text>
</comment>
<accession>A0A2J8QKN1</accession>
<feature type="compositionally biased region" description="Basic and acidic residues" evidence="1">
    <location>
        <begin position="8"/>
        <end position="21"/>
    </location>
</feature>
<name>A0A2J8QKN1_PANTR</name>
<gene>
    <name evidence="2" type="ORF">CK820_G0029726</name>
</gene>
<dbReference type="Proteomes" id="UP000236370">
    <property type="component" value="Unassembled WGS sequence"/>
</dbReference>